<sequence>MMMNSLILNTIIEYNNLVNYASEFYNHSLINYGMVLTLYRSLFRDEVVVNNRYNNGEEEKPLNFFGIDLRNLEHFSEALYEITLRSFRNANSIQIKGGKTNKEKEEEEEESSSRSSSSSSDNNSQIYYKPLDFYYANRIYKLQRNAPIDANCQEDVVKKILVDYLIKQGDELYIMFLVIKELKRKVSYIQNLYIT</sequence>
<organism evidence="2">
    <name type="scientific">Armadillidium vulgare clopovirus</name>
    <dbReference type="NCBI Taxonomy" id="2984284"/>
    <lineage>
        <taxon>Viruses</taxon>
        <taxon>Viruses incertae sedis</taxon>
        <taxon>Naldaviricetes</taxon>
        <taxon>Nimaviridae</taxon>
    </lineage>
</organism>
<evidence type="ECO:0000256" key="1">
    <source>
        <dbReference type="SAM" id="MobiDB-lite"/>
    </source>
</evidence>
<proteinExistence type="predicted"/>
<feature type="region of interest" description="Disordered" evidence="1">
    <location>
        <begin position="96"/>
        <end position="123"/>
    </location>
</feature>
<dbReference type="EMBL" id="LC738883">
    <property type="protein sequence ID" value="BDT63354.1"/>
    <property type="molecule type" value="Genomic_DNA"/>
</dbReference>
<evidence type="ECO:0000313" key="2">
    <source>
        <dbReference type="EMBL" id="BDT63354.1"/>
    </source>
</evidence>
<name>A0A9C7F0Z2_9VIRU</name>
<accession>A0A9C7F0Z2</accession>
<reference evidence="2" key="1">
    <citation type="submission" date="2022-10" db="EMBL/GenBank/DDBJ databases">
        <title>Genome sequences of endogenous nimaviruses in decapod crustaceans.</title>
        <authorList>
            <person name="Kawato S."/>
            <person name="Nozaki R."/>
            <person name="Kondo H."/>
            <person name="Hirono I."/>
        </authorList>
    </citation>
    <scope>NUCLEOTIDE SEQUENCE</scope>
    <source>
        <strain evidence="2">TUMSAT20210906</strain>
    </source>
</reference>
<protein>
    <submittedName>
        <fullName evidence="2">Uncharacterized protein</fullName>
    </submittedName>
</protein>